<keyword evidence="3" id="KW-1185">Reference proteome</keyword>
<dbReference type="Proteomes" id="UP001153328">
    <property type="component" value="Unassembled WGS sequence"/>
</dbReference>
<proteinExistence type="predicted"/>
<dbReference type="InterPro" id="IPR011990">
    <property type="entry name" value="TPR-like_helical_dom_sf"/>
</dbReference>
<evidence type="ECO:0000259" key="1">
    <source>
        <dbReference type="Pfam" id="PF20698"/>
    </source>
</evidence>
<feature type="domain" description="PIN" evidence="1">
    <location>
        <begin position="870"/>
        <end position="1005"/>
    </location>
</feature>
<dbReference type="Pfam" id="PF20698">
    <property type="entry name" value="PIN-TPR-GreABC"/>
    <property type="match status" value="1"/>
</dbReference>
<dbReference type="SUPFAM" id="SSF48452">
    <property type="entry name" value="TPR-like"/>
    <property type="match status" value="1"/>
</dbReference>
<gene>
    <name evidence="2" type="ORF">SBRY_50491</name>
</gene>
<dbReference type="Gene3D" id="1.25.40.10">
    <property type="entry name" value="Tetratricopeptide repeat domain"/>
    <property type="match status" value="1"/>
</dbReference>
<name>A0A9W4H524_9ACTN</name>
<evidence type="ECO:0000313" key="2">
    <source>
        <dbReference type="EMBL" id="CAG7650971.1"/>
    </source>
</evidence>
<dbReference type="EMBL" id="CAJVAX010000019">
    <property type="protein sequence ID" value="CAG7650971.1"/>
    <property type="molecule type" value="Genomic_DNA"/>
</dbReference>
<organism evidence="2 3">
    <name type="scientific">Actinacidiphila bryophytorum</name>
    <dbReference type="NCBI Taxonomy" id="1436133"/>
    <lineage>
        <taxon>Bacteria</taxon>
        <taxon>Bacillati</taxon>
        <taxon>Actinomycetota</taxon>
        <taxon>Actinomycetes</taxon>
        <taxon>Kitasatosporales</taxon>
        <taxon>Streptomycetaceae</taxon>
        <taxon>Actinacidiphila</taxon>
    </lineage>
</organism>
<sequence length="1214" mass="132837">MDPVTVTVLARVGGPLLSRAGLAGSKRYTRGFRTSRAASSSARTQGMAVSAKTIRQWINRRDNAHLLSLGTEKSLLDAADRLAYIAPGNDATERKENALKLLSIIIYEVIRASSPGDAIALSTALQQARIGDEGERTRASIESARSSLESRFNANDDFDNSTRTLNNWRREEAVTLRDAWPSIATVVREVTQRKFDRGELLAQWASHQPAWYAGAPAAVHGWLGRLAADYDEHEAAFSFYESAISNGIYPRGYWQAIASFALGGLDEQRAKDYALQTSENHPLLDALKAAHQEEWATALNYLDRWQPEKLANQAIKRTFEARLLHAAGQNTRAINVAIACAKEYETAGSNILAAELLLMRATQGETEHNLADSQSARSHAMLAVHARRSWFGDSVEPLVLAIKSALAAGAGTQAWSLCQATPQGEAWQHELDDQRLKEQAALTAAVNGLYATAQTLLEDVDNEFSRVHIEALIMEGSSSRSENIAEVQAQWRSAWSLAQSDGQRITAAMGIAESGGELPDLTELMKVAPKVIEEIQLVSRVLRSPGDTLAALKANALKSRVLVIKLAERHSAGGDDVAAAKAIKAGADHWNDPNLMSMAAHKFAEAGNTDDVRETATTALNLGGKGWDGAKHMYALLVQVEFDDGKTDKAVEAARSLLSLDSHDKNARWALVKALFLRGQVFEAWKILSYHGDPITPRDRDEAKTWLWLGSHYSEDPDFIGKTIALMRDWPNDEEMLGIFIQTLNFGLRGDQISISAEDREMVASVTRGYLERFPDSDLLRTVEPGPDDDPLVNMAPLIRAGYEHSQQFADIQRPVMEGKFPIGMLAAPTGKSLTELSLRRVARHVYAIDLSTIADEVGAVGTAQDNSVIIDPTAVHTLALLAGVGVEQLIGGVSSLLTTDQLFRDALQAQESVGISAEVTIGWDEEAEKPKVYVEAPGEGALRAGRSAQIVQIMESMARVPRRELKCMPELRHQNIAWLTGLDYAIEHEMIYWSDDRAMRYLARDRGVPSFGTYALLEYLKQAGSITHEEHVIMSAELLRNEYFDFPFSSHVFEAAAVADSWQARGAAQALTLPSSWSQAPNAVAFVIKALSHVSQNPVEVTNWTAAVSVGLIRATPEDSTASNNLEILLRQLMGQSWFGRELLPHVLTGIRAGVAEREGVADPVESVFTGLYQSLVRRNGHQHASAVLIGIFSLTADQDKALAARIILTARD</sequence>
<reference evidence="2" key="1">
    <citation type="submission" date="2021-06" db="EMBL/GenBank/DDBJ databases">
        <authorList>
            <person name="Arsene-Ploetze F."/>
        </authorList>
    </citation>
    <scope>NUCLEOTIDE SEQUENCE</scope>
    <source>
        <strain evidence="2">SBRY1</strain>
    </source>
</reference>
<comment type="caution">
    <text evidence="2">The sequence shown here is derived from an EMBL/GenBank/DDBJ whole genome shotgun (WGS) entry which is preliminary data.</text>
</comment>
<evidence type="ECO:0000313" key="3">
    <source>
        <dbReference type="Proteomes" id="UP001153328"/>
    </source>
</evidence>
<dbReference type="InterPro" id="IPR048987">
    <property type="entry name" value="PIN-TPR-GreABC"/>
</dbReference>
<protein>
    <recommendedName>
        <fullName evidence="1">PIN domain-containing protein</fullName>
    </recommendedName>
</protein>
<accession>A0A9W4H524</accession>
<dbReference type="AlphaFoldDB" id="A0A9W4H524"/>